<sequence>MRELTDAELDRYQRQIILPDIGGRGQTLLANAHVLVIGAGGIGCPALAYLAAGGIGRITLFDDDVVDLSNLQRQILFSDSEIGEPKAESAAKWLHKTYPGIPINHYNQKFTAQHKWQDDIRPDVLIDGTDSFASRLAINDWAVANRVPLVSAAIGQFQGQLGVFRGYEPDQPCYRCFVGDAFDSDDCDTCAENGVLGAMVGMMGCMAAMEAVRVITGFGSRPANSLQIIDGKTMTMRSITLHKDPDCKTCGDP</sequence>
<organism evidence="3 4">
    <name type="scientific">Alterisphingorhabdus coralli</name>
    <dbReference type="NCBI Taxonomy" id="3071408"/>
    <lineage>
        <taxon>Bacteria</taxon>
        <taxon>Pseudomonadati</taxon>
        <taxon>Pseudomonadota</taxon>
        <taxon>Alphaproteobacteria</taxon>
        <taxon>Sphingomonadales</taxon>
        <taxon>Sphingomonadaceae</taxon>
        <taxon>Alterisphingorhabdus (ex Yan et al. 2024)</taxon>
    </lineage>
</organism>
<dbReference type="KEGG" id="acoa:RB602_14430"/>
<reference evidence="3 4" key="1">
    <citation type="submission" date="2023-10" db="EMBL/GenBank/DDBJ databases">
        <title>Complete genome sequence of a Sphingomonadaceae bacterium.</title>
        <authorList>
            <person name="Yan C."/>
        </authorList>
    </citation>
    <scope>NUCLEOTIDE SEQUENCE [LARGE SCALE GENOMIC DNA]</scope>
    <source>
        <strain evidence="3 4">SCSIO 66989</strain>
    </source>
</reference>
<keyword evidence="4" id="KW-1185">Reference proteome</keyword>
<dbReference type="InterPro" id="IPR035985">
    <property type="entry name" value="Ubiquitin-activating_enz"/>
</dbReference>
<proteinExistence type="inferred from homology"/>
<dbReference type="SUPFAM" id="SSF69572">
    <property type="entry name" value="Activating enzymes of the ubiquitin-like proteins"/>
    <property type="match status" value="1"/>
</dbReference>
<feature type="domain" description="THIF-type NAD/FAD binding fold" evidence="2">
    <location>
        <begin position="12"/>
        <end position="248"/>
    </location>
</feature>
<dbReference type="RefSeq" id="WP_317081541.1">
    <property type="nucleotide sequence ID" value="NZ_CP136594.1"/>
</dbReference>
<dbReference type="GO" id="GO:0008641">
    <property type="term" value="F:ubiquitin-like modifier activating enzyme activity"/>
    <property type="evidence" value="ECO:0007669"/>
    <property type="project" value="InterPro"/>
</dbReference>
<dbReference type="GO" id="GO:0004792">
    <property type="term" value="F:thiosulfate-cyanide sulfurtransferase activity"/>
    <property type="evidence" value="ECO:0007669"/>
    <property type="project" value="TreeGrafter"/>
</dbReference>
<evidence type="ECO:0000313" key="4">
    <source>
        <dbReference type="Proteomes" id="UP001302429"/>
    </source>
</evidence>
<dbReference type="GO" id="GO:0016779">
    <property type="term" value="F:nucleotidyltransferase activity"/>
    <property type="evidence" value="ECO:0007669"/>
    <property type="project" value="TreeGrafter"/>
</dbReference>
<evidence type="ECO:0000259" key="2">
    <source>
        <dbReference type="Pfam" id="PF00899"/>
    </source>
</evidence>
<protein>
    <submittedName>
        <fullName evidence="3">HesA/MoeB/ThiF family protein</fullName>
    </submittedName>
</protein>
<dbReference type="Proteomes" id="UP001302429">
    <property type="component" value="Chromosome"/>
</dbReference>
<gene>
    <name evidence="3" type="ORF">RB602_14430</name>
</gene>
<dbReference type="InterPro" id="IPR045886">
    <property type="entry name" value="ThiF/MoeB/HesA"/>
</dbReference>
<dbReference type="Pfam" id="PF00899">
    <property type="entry name" value="ThiF"/>
    <property type="match status" value="1"/>
</dbReference>
<comment type="similarity">
    <text evidence="1">Belongs to the HesA/MoeB/ThiF family.</text>
</comment>
<dbReference type="Gene3D" id="3.40.50.720">
    <property type="entry name" value="NAD(P)-binding Rossmann-like Domain"/>
    <property type="match status" value="1"/>
</dbReference>
<dbReference type="EMBL" id="CP136594">
    <property type="protein sequence ID" value="WOE75012.1"/>
    <property type="molecule type" value="Genomic_DNA"/>
</dbReference>
<dbReference type="FunFam" id="3.40.50.720:FF:000080">
    <property type="entry name" value="Thiazole biosynthesis adenylyltransferase ThiF"/>
    <property type="match status" value="1"/>
</dbReference>
<dbReference type="PANTHER" id="PTHR10953">
    <property type="entry name" value="UBIQUITIN-ACTIVATING ENZYME E1"/>
    <property type="match status" value="1"/>
</dbReference>
<evidence type="ECO:0000256" key="1">
    <source>
        <dbReference type="ARBA" id="ARBA00009919"/>
    </source>
</evidence>
<dbReference type="GO" id="GO:0005829">
    <property type="term" value="C:cytosol"/>
    <property type="evidence" value="ECO:0007669"/>
    <property type="project" value="TreeGrafter"/>
</dbReference>
<dbReference type="GO" id="GO:0008146">
    <property type="term" value="F:sulfotransferase activity"/>
    <property type="evidence" value="ECO:0007669"/>
    <property type="project" value="TreeGrafter"/>
</dbReference>
<evidence type="ECO:0000313" key="3">
    <source>
        <dbReference type="EMBL" id="WOE75012.1"/>
    </source>
</evidence>
<name>A0AA97F8J3_9SPHN</name>
<dbReference type="NCBIfam" id="NF004281">
    <property type="entry name" value="PRK05690.1"/>
    <property type="match status" value="1"/>
</dbReference>
<accession>A0AA97F8J3</accession>
<dbReference type="PANTHER" id="PTHR10953:SF102">
    <property type="entry name" value="ADENYLYLTRANSFERASE AND SULFURTRANSFERASE MOCS3"/>
    <property type="match status" value="1"/>
</dbReference>
<dbReference type="AlphaFoldDB" id="A0AA97F8J3"/>
<dbReference type="InterPro" id="IPR000594">
    <property type="entry name" value="ThiF_NAD_FAD-bd"/>
</dbReference>
<dbReference type="CDD" id="cd00757">
    <property type="entry name" value="ThiF_MoeB_HesA_family"/>
    <property type="match status" value="1"/>
</dbReference>